<gene>
    <name evidence="2" type="ORF">E1293_11780</name>
</gene>
<name>A0A4R5BJH9_9ACTN</name>
<accession>A0A4R5BJH9</accession>
<dbReference type="AlphaFoldDB" id="A0A4R5BJH9"/>
<dbReference type="InterPro" id="IPR010982">
    <property type="entry name" value="Lambda_DNA-bd_dom_sf"/>
</dbReference>
<evidence type="ECO:0000313" key="2">
    <source>
        <dbReference type="EMBL" id="TDD85120.1"/>
    </source>
</evidence>
<dbReference type="Pfam" id="PF19054">
    <property type="entry name" value="DUF5753"/>
    <property type="match status" value="1"/>
</dbReference>
<dbReference type="CDD" id="cd00093">
    <property type="entry name" value="HTH_XRE"/>
    <property type="match status" value="1"/>
</dbReference>
<sequence>MASDQHDPDALRVHFGEELRRTRMRKKLSQNQLASALGCTPQWICQLEKADKTVSEQTALDLDTYFKTDGWDQEDGHFHRIYTTIRRVGRSRVLRPGFDTYRLQEAQAIGVRAVAAQLVPGLLQTEGYARGIMDQSEPEATLDARVAVRMERQEILDRPNPPEAMFVLDESALRRPVGGSKTMADQIDHLVEMARRPNVRILVMPFERVTPLALGGGFILLSFAREPDLMYVETGHVSQLIENKDVLFRAGVHFTLVMGEALGQAESIAFMLRAREEYL</sequence>
<reference evidence="2 3" key="1">
    <citation type="submission" date="2019-03" db="EMBL/GenBank/DDBJ databases">
        <title>Draft genome sequences of novel Actinobacteria.</title>
        <authorList>
            <person name="Sahin N."/>
            <person name="Ay H."/>
            <person name="Saygin H."/>
        </authorList>
    </citation>
    <scope>NUCLEOTIDE SEQUENCE [LARGE SCALE GENOMIC DNA]</scope>
    <source>
        <strain evidence="2 3">DSM 45941</strain>
    </source>
</reference>
<dbReference type="InterPro" id="IPR043917">
    <property type="entry name" value="DUF5753"/>
</dbReference>
<keyword evidence="3" id="KW-1185">Reference proteome</keyword>
<protein>
    <submittedName>
        <fullName evidence="2">XRE family transcriptional regulator</fullName>
    </submittedName>
</protein>
<dbReference type="Gene3D" id="1.10.260.40">
    <property type="entry name" value="lambda repressor-like DNA-binding domains"/>
    <property type="match status" value="1"/>
</dbReference>
<dbReference type="SMART" id="SM00530">
    <property type="entry name" value="HTH_XRE"/>
    <property type="match status" value="1"/>
</dbReference>
<dbReference type="Proteomes" id="UP000295578">
    <property type="component" value="Unassembled WGS sequence"/>
</dbReference>
<dbReference type="SUPFAM" id="SSF47413">
    <property type="entry name" value="lambda repressor-like DNA-binding domains"/>
    <property type="match status" value="1"/>
</dbReference>
<dbReference type="OrthoDB" id="3466567at2"/>
<feature type="domain" description="HTH cro/C1-type" evidence="1">
    <location>
        <begin position="19"/>
        <end position="71"/>
    </location>
</feature>
<proteinExistence type="predicted"/>
<dbReference type="InterPro" id="IPR001387">
    <property type="entry name" value="Cro/C1-type_HTH"/>
</dbReference>
<dbReference type="GO" id="GO:0003677">
    <property type="term" value="F:DNA binding"/>
    <property type="evidence" value="ECO:0007669"/>
    <property type="project" value="InterPro"/>
</dbReference>
<evidence type="ECO:0000313" key="3">
    <source>
        <dbReference type="Proteomes" id="UP000295578"/>
    </source>
</evidence>
<organism evidence="2 3">
    <name type="scientific">Actinomadura darangshiensis</name>
    <dbReference type="NCBI Taxonomy" id="705336"/>
    <lineage>
        <taxon>Bacteria</taxon>
        <taxon>Bacillati</taxon>
        <taxon>Actinomycetota</taxon>
        <taxon>Actinomycetes</taxon>
        <taxon>Streptosporangiales</taxon>
        <taxon>Thermomonosporaceae</taxon>
        <taxon>Actinomadura</taxon>
    </lineage>
</organism>
<dbReference type="EMBL" id="SMKY01000039">
    <property type="protein sequence ID" value="TDD85120.1"/>
    <property type="molecule type" value="Genomic_DNA"/>
</dbReference>
<dbReference type="Pfam" id="PF13560">
    <property type="entry name" value="HTH_31"/>
    <property type="match status" value="1"/>
</dbReference>
<dbReference type="PROSITE" id="PS50943">
    <property type="entry name" value="HTH_CROC1"/>
    <property type="match status" value="1"/>
</dbReference>
<dbReference type="RefSeq" id="WP_132196897.1">
    <property type="nucleotide sequence ID" value="NZ_SMKY01000039.1"/>
</dbReference>
<comment type="caution">
    <text evidence="2">The sequence shown here is derived from an EMBL/GenBank/DDBJ whole genome shotgun (WGS) entry which is preliminary data.</text>
</comment>
<evidence type="ECO:0000259" key="1">
    <source>
        <dbReference type="PROSITE" id="PS50943"/>
    </source>
</evidence>